<comment type="similarity">
    <text evidence="2">Belongs to the transketolase family.</text>
</comment>
<evidence type="ECO:0000256" key="1">
    <source>
        <dbReference type="ARBA" id="ARBA00001964"/>
    </source>
</evidence>
<dbReference type="EMBL" id="CP042817">
    <property type="protein sequence ID" value="QEJ99023.1"/>
    <property type="molecule type" value="Genomic_DNA"/>
</dbReference>
<reference evidence="5" key="1">
    <citation type="submission" date="2015-01" db="EMBL/GenBank/DDBJ databases">
        <authorList>
            <person name="Xiang T."/>
            <person name="Song Y."/>
            <person name="Huang L."/>
            <person name="Wang B."/>
            <person name="Wu P."/>
        </authorList>
    </citation>
    <scope>NUCLEOTIDE SEQUENCE [LARGE SCALE GENOMIC DNA]</scope>
    <source>
        <strain evidence="5">V1</strain>
    </source>
</reference>
<protein>
    <submittedName>
        <fullName evidence="5 6">Transketolase</fullName>
        <ecNumber evidence="5">2.2.1.1</ecNumber>
    </submittedName>
</protein>
<dbReference type="OrthoDB" id="8732661at2"/>
<accession>A0A0B7GWV7</accession>
<sequence>MQNKNLHEIAHKIRGLTLEAAFHTGAAHVGGSLSTVEILTALYYEVMQVFPQNPQDENRDRFILSKGHGALALYAILADKGFYPLKELCSIKKFSALLQGHPIKTIPGIEMSSGSLGQGISFALGKAFALNKQNLKARVFVLAGDGEMQEGQNWEALLLAAKLKLNNLTVIIDNNKLQLDNTIEDILNSDKNFQAQIREFGLETFAVDGHDVSALAELLEKPQTQGVRVIIADTVKGKGVSFMENNVKWHAAKMTKEEFDLACSELHYTPVLGGQL</sequence>
<dbReference type="GO" id="GO:0004802">
    <property type="term" value="F:transketolase activity"/>
    <property type="evidence" value="ECO:0007669"/>
    <property type="project" value="UniProtKB-EC"/>
</dbReference>
<evidence type="ECO:0000256" key="3">
    <source>
        <dbReference type="ARBA" id="ARBA00023052"/>
    </source>
</evidence>
<reference evidence="6 8" key="3">
    <citation type="submission" date="2019-08" db="EMBL/GenBank/DDBJ databases">
        <authorList>
            <person name="Kuhnert P."/>
        </authorList>
    </citation>
    <scope>NUCLEOTIDE SEQUENCE [LARGE SCALE GENOMIC DNA]</scope>
    <source>
        <strain evidence="6 8">B36.5</strain>
    </source>
</reference>
<dbReference type="EC" id="2.2.1.1" evidence="5"/>
<gene>
    <name evidence="6" type="ORF">FUT82_14175</name>
    <name evidence="5" type="ORF">TPHV1_190052</name>
</gene>
<dbReference type="PANTHER" id="PTHR47514">
    <property type="entry name" value="TRANSKETOLASE N-TERMINAL SECTION-RELATED"/>
    <property type="match status" value="1"/>
</dbReference>
<dbReference type="InterPro" id="IPR029061">
    <property type="entry name" value="THDP-binding"/>
</dbReference>
<dbReference type="AlphaFoldDB" id="A0A0B7GWV7"/>
<proteinExistence type="inferred from homology"/>
<dbReference type="PANTHER" id="PTHR47514:SF1">
    <property type="entry name" value="TRANSKETOLASE N-TERMINAL SECTION-RELATED"/>
    <property type="match status" value="1"/>
</dbReference>
<organism evidence="5 7">
    <name type="scientific">Treponema phagedenis</name>
    <dbReference type="NCBI Taxonomy" id="162"/>
    <lineage>
        <taxon>Bacteria</taxon>
        <taxon>Pseudomonadati</taxon>
        <taxon>Spirochaetota</taxon>
        <taxon>Spirochaetia</taxon>
        <taxon>Spirochaetales</taxon>
        <taxon>Treponemataceae</taxon>
        <taxon>Treponema</taxon>
    </lineage>
</organism>
<dbReference type="EMBL" id="CDNC01000011">
    <property type="protein sequence ID" value="CEM61445.1"/>
    <property type="molecule type" value="Genomic_DNA"/>
</dbReference>
<dbReference type="SUPFAM" id="SSF52518">
    <property type="entry name" value="Thiamin diphosphate-binding fold (THDP-binding)"/>
    <property type="match status" value="1"/>
</dbReference>
<evidence type="ECO:0000313" key="5">
    <source>
        <dbReference type="EMBL" id="CEM61445.1"/>
    </source>
</evidence>
<dbReference type="InterPro" id="IPR005474">
    <property type="entry name" value="Transketolase_N"/>
</dbReference>
<dbReference type="Proteomes" id="UP000323594">
    <property type="component" value="Chromosome"/>
</dbReference>
<comment type="cofactor">
    <cofactor evidence="1">
        <name>thiamine diphosphate</name>
        <dbReference type="ChEBI" id="CHEBI:58937"/>
    </cofactor>
</comment>
<keyword evidence="5" id="KW-0808">Transferase</keyword>
<dbReference type="Proteomes" id="UP000042527">
    <property type="component" value="Unassembled WGS sequence"/>
</dbReference>
<dbReference type="CDD" id="cd02012">
    <property type="entry name" value="TPP_TK"/>
    <property type="match status" value="1"/>
</dbReference>
<reference evidence="7" key="2">
    <citation type="submission" date="2015-01" db="EMBL/GenBank/DDBJ databases">
        <authorList>
            <person name="Manzoor Shahid"/>
            <person name="Zubair Saima"/>
        </authorList>
    </citation>
    <scope>NUCLEOTIDE SEQUENCE [LARGE SCALE GENOMIC DNA]</scope>
    <source>
        <strain evidence="7">V1</strain>
    </source>
</reference>
<evidence type="ECO:0000256" key="2">
    <source>
        <dbReference type="ARBA" id="ARBA00007131"/>
    </source>
</evidence>
<keyword evidence="7" id="KW-1185">Reference proteome</keyword>
<keyword evidence="3" id="KW-0786">Thiamine pyrophosphate</keyword>
<dbReference type="Gene3D" id="3.40.50.970">
    <property type="match status" value="1"/>
</dbReference>
<dbReference type="Pfam" id="PF00456">
    <property type="entry name" value="Transketolase_N"/>
    <property type="match status" value="1"/>
</dbReference>
<evidence type="ECO:0000259" key="4">
    <source>
        <dbReference type="Pfam" id="PF00456"/>
    </source>
</evidence>
<dbReference type="RefSeq" id="WP_082048198.1">
    <property type="nucleotide sequence ID" value="NZ_CDNC01000011.1"/>
</dbReference>
<feature type="domain" description="Transketolase N-terminal" evidence="4">
    <location>
        <begin position="8"/>
        <end position="269"/>
    </location>
</feature>
<evidence type="ECO:0000313" key="6">
    <source>
        <dbReference type="EMBL" id="QEJ99023.1"/>
    </source>
</evidence>
<evidence type="ECO:0000313" key="8">
    <source>
        <dbReference type="Proteomes" id="UP000323594"/>
    </source>
</evidence>
<name>A0A0B7GWV7_TREPH</name>
<evidence type="ECO:0000313" key="7">
    <source>
        <dbReference type="Proteomes" id="UP000042527"/>
    </source>
</evidence>